<evidence type="ECO:0000313" key="9">
    <source>
        <dbReference type="EMBL" id="TQJ18212.1"/>
    </source>
</evidence>
<dbReference type="Pfam" id="PF00082">
    <property type="entry name" value="Peptidase_S8"/>
    <property type="match status" value="1"/>
</dbReference>
<dbReference type="GO" id="GO:0006508">
    <property type="term" value="P:proteolysis"/>
    <property type="evidence" value="ECO:0007669"/>
    <property type="project" value="UniProtKB-KW"/>
</dbReference>
<dbReference type="Gene3D" id="3.50.30.30">
    <property type="match status" value="1"/>
</dbReference>
<dbReference type="PANTHER" id="PTHR43806:SF11">
    <property type="entry name" value="CEREVISIN-RELATED"/>
    <property type="match status" value="1"/>
</dbReference>
<evidence type="ECO:0000256" key="3">
    <source>
        <dbReference type="ARBA" id="ARBA00022801"/>
    </source>
</evidence>
<dbReference type="SUPFAM" id="SSF52743">
    <property type="entry name" value="Subtilisin-like"/>
    <property type="match status" value="1"/>
</dbReference>
<sequence>MASRGSGHREVSQLFSRFPRSAAGLFAAMVAGSLLLPATTANAVPPTQLAPGAQATPGASTKRITLVTGDVAELTTSANGQSSARLLGDEPYYFGSFDGDLTLVPADAYALLSAGRLDKRLFNLTELAAQGYDDARSNQLPLLISGSTTLRSTAATLRRTLPSVGSTAVSVRKADAKTFWAGISGPTTFTSSAVTKIWLDGRTHTTDEQALQQIGAPTAWKQGYDGHGVKVAVLDTGYDAGHPDLAKQVVASQSFVPDEAVQDLHGHGTHTASIVAGLGVASDGKRKGVAPGAELLIGKVLDNSGGGYDSEAIAGMEWAVEQGAKVISMSLGGLPSDGTDPMSEAVDRLAKSSGALFVIAAGNSGAEGTVGSPGAASEALTVGAVDRDGKLASFSSRGPRLGDGAMKPEVTAPGVEIAAARAAGTVQGHVLGQYYTAMSGTSMATPHVAGAAAILAQRHPDWTGPQLKAALASTAVPSAGARPDQQGLGLIDIPAALDPKVLPDTANLFFGDLSWSGAAPPAPVTRTVAYRNNTNRPATLSLTVDAKSPAGVSAAVKVSPTRLTIPAGGTASATVTLDLARTQPANYAGTLTARTIRSGMAGAGGTSYRTGLGFAAGGRLNQVTVKAIGRDGRPATTAAGASGVQLWNQDTGDVNAIAFDENGSRTLDVPTGRYSVMAYAVSGDEADWANSLTLLGDPDAWIDRDRTFTFDARTAHKVTIRTPRPADAESIGVAWHRKVGSRDAVSGWGFNGRIADGVYVQDFGKVAKGTFQVVQRWDLAQPQLTVTLPGGSKLPTPGSGSQQTVYVGNETLPLYNGGNGTAAELTGAKGKIALIRWGGFDATDTQVQAAKAAGAKVVFLYNEAPGYWSTGTEEGIPVYTLRSDQAKQLLNGPASLQLSGVRDSTYRYDVAIGPSVVKGGLTYDVATMKPAVVTTDFQRNDAFWLHCDQRIAHLPGLSTGLSASRSIAGAVRRTDYLVTDLKGVTWDEKTSAGEWNETGFEATIPRSYRPGEQVTRGWWQPLTRPAVPGLSDAPGDVDQGWPPARFENALRIAIPQYVSGDRSVFGWGDRGDVTSLKLSSTGVELGSKDWSVAQFAVPAKAAWYDLTLDQQRGPNSWAKTSPSTHTRWHFLSAPTKGRAVLPLVQIDYQHTDGWLELTPRYQPGVRGAGIFRTTAEISFDGKTWRTLPLRGFGTFRTPVPPGSYPSIRVTATDLIGNSITQTINRAWVG</sequence>
<dbReference type="Gene3D" id="3.40.50.200">
    <property type="entry name" value="Peptidase S8/S53 domain"/>
    <property type="match status" value="1"/>
</dbReference>
<dbReference type="InterPro" id="IPR023828">
    <property type="entry name" value="Peptidase_S8_Ser-AS"/>
</dbReference>
<feature type="chain" id="PRO_5021761052" evidence="7">
    <location>
        <begin position="44"/>
        <end position="1229"/>
    </location>
</feature>
<reference evidence="9 10" key="1">
    <citation type="submission" date="2019-06" db="EMBL/GenBank/DDBJ databases">
        <title>Sequencing the genomes of 1000 actinobacteria strains.</title>
        <authorList>
            <person name="Klenk H.-P."/>
        </authorList>
    </citation>
    <scope>NUCLEOTIDE SEQUENCE [LARGE SCALE GENOMIC DNA]</scope>
    <source>
        <strain evidence="9 10">DSM 17305</strain>
    </source>
</reference>
<dbReference type="InterPro" id="IPR015500">
    <property type="entry name" value="Peptidase_S8_subtilisin-rel"/>
</dbReference>
<dbReference type="PANTHER" id="PTHR43806">
    <property type="entry name" value="PEPTIDASE S8"/>
    <property type="match status" value="1"/>
</dbReference>
<dbReference type="InterPro" id="IPR050131">
    <property type="entry name" value="Peptidase_S8_subtilisin-like"/>
</dbReference>
<feature type="domain" description="Peptidase S8/S53" evidence="8">
    <location>
        <begin position="226"/>
        <end position="482"/>
    </location>
</feature>
<keyword evidence="3 6" id="KW-0378">Hydrolase</keyword>
<proteinExistence type="inferred from homology"/>
<dbReference type="InterPro" id="IPR036852">
    <property type="entry name" value="Peptidase_S8/S53_dom_sf"/>
</dbReference>
<dbReference type="InterPro" id="IPR046450">
    <property type="entry name" value="PA_dom_sf"/>
</dbReference>
<comment type="similarity">
    <text evidence="1 6">Belongs to the peptidase S8 family.</text>
</comment>
<dbReference type="GO" id="GO:0004252">
    <property type="term" value="F:serine-type endopeptidase activity"/>
    <property type="evidence" value="ECO:0007669"/>
    <property type="project" value="UniProtKB-UniRule"/>
</dbReference>
<evidence type="ECO:0000256" key="2">
    <source>
        <dbReference type="ARBA" id="ARBA00022670"/>
    </source>
</evidence>
<feature type="active site" description="Charge relay system" evidence="5 6">
    <location>
        <position position="235"/>
    </location>
</feature>
<evidence type="ECO:0000256" key="1">
    <source>
        <dbReference type="ARBA" id="ARBA00011073"/>
    </source>
</evidence>
<dbReference type="EMBL" id="VFMM01000001">
    <property type="protein sequence ID" value="TQJ18212.1"/>
    <property type="molecule type" value="Genomic_DNA"/>
</dbReference>
<dbReference type="PROSITE" id="PS00138">
    <property type="entry name" value="SUBTILASE_SER"/>
    <property type="match status" value="1"/>
</dbReference>
<feature type="active site" description="Charge relay system" evidence="5 6">
    <location>
        <position position="442"/>
    </location>
</feature>
<comment type="caution">
    <text evidence="9">The sequence shown here is derived from an EMBL/GenBank/DDBJ whole genome shotgun (WGS) entry which is preliminary data.</text>
</comment>
<dbReference type="Proteomes" id="UP000316298">
    <property type="component" value="Unassembled WGS sequence"/>
</dbReference>
<evidence type="ECO:0000256" key="6">
    <source>
        <dbReference type="PROSITE-ProRule" id="PRU01240"/>
    </source>
</evidence>
<dbReference type="SUPFAM" id="SSF52025">
    <property type="entry name" value="PA domain"/>
    <property type="match status" value="1"/>
</dbReference>
<keyword evidence="4 6" id="KW-0720">Serine protease</keyword>
<evidence type="ECO:0000256" key="5">
    <source>
        <dbReference type="PIRSR" id="PIRSR615500-1"/>
    </source>
</evidence>
<evidence type="ECO:0000256" key="4">
    <source>
        <dbReference type="ARBA" id="ARBA00022825"/>
    </source>
</evidence>
<dbReference type="PROSITE" id="PS51892">
    <property type="entry name" value="SUBTILASE"/>
    <property type="match status" value="1"/>
</dbReference>
<gene>
    <name evidence="9" type="ORF">FB475_2347</name>
</gene>
<keyword evidence="7" id="KW-0732">Signal</keyword>
<feature type="signal peptide" evidence="7">
    <location>
        <begin position="1"/>
        <end position="43"/>
    </location>
</feature>
<keyword evidence="10" id="KW-1185">Reference proteome</keyword>
<dbReference type="OrthoDB" id="5165638at2"/>
<evidence type="ECO:0000259" key="8">
    <source>
        <dbReference type="Pfam" id="PF00082"/>
    </source>
</evidence>
<name>A0A542ES88_9ACTN</name>
<feature type="active site" description="Charge relay system" evidence="5 6">
    <location>
        <position position="267"/>
    </location>
</feature>
<dbReference type="InterPro" id="IPR000209">
    <property type="entry name" value="Peptidase_S8/S53_dom"/>
</dbReference>
<dbReference type="CDD" id="cd07487">
    <property type="entry name" value="Peptidases_S8_1"/>
    <property type="match status" value="1"/>
</dbReference>
<organism evidence="9 10">
    <name type="scientific">Kribbella jejuensis</name>
    <dbReference type="NCBI Taxonomy" id="236068"/>
    <lineage>
        <taxon>Bacteria</taxon>
        <taxon>Bacillati</taxon>
        <taxon>Actinomycetota</taxon>
        <taxon>Actinomycetes</taxon>
        <taxon>Propionibacteriales</taxon>
        <taxon>Kribbellaceae</taxon>
        <taxon>Kribbella</taxon>
    </lineage>
</organism>
<protein>
    <submittedName>
        <fullName evidence="9">Subtilisin family serine protease</fullName>
    </submittedName>
</protein>
<dbReference type="AlphaFoldDB" id="A0A542ES88"/>
<dbReference type="PRINTS" id="PR00723">
    <property type="entry name" value="SUBTILISIN"/>
</dbReference>
<evidence type="ECO:0000313" key="10">
    <source>
        <dbReference type="Proteomes" id="UP000316298"/>
    </source>
</evidence>
<keyword evidence="2 6" id="KW-0645">Protease</keyword>
<accession>A0A542ES88</accession>
<evidence type="ECO:0000256" key="7">
    <source>
        <dbReference type="SAM" id="SignalP"/>
    </source>
</evidence>